<dbReference type="InterPro" id="IPR030048">
    <property type="entry name" value="SurE"/>
</dbReference>
<dbReference type="EMBL" id="VSSQ01000050">
    <property type="protein sequence ID" value="MPL69970.1"/>
    <property type="molecule type" value="Genomic_DNA"/>
</dbReference>
<feature type="domain" description="Survival protein SurE-like phosphatase/nucleotidase" evidence="4">
    <location>
        <begin position="6"/>
        <end position="189"/>
    </location>
</feature>
<dbReference type="GO" id="GO:0008253">
    <property type="term" value="F:5'-nucleotidase activity"/>
    <property type="evidence" value="ECO:0007669"/>
    <property type="project" value="UniProtKB-EC"/>
</dbReference>
<sequence>MKRPLIFITNDDSYWAKGIQLLIQLMSNIGDVVVVAPLTQQSGKSHAITTIRPLRLKKMEEREGFIGYTCNGTPVDSVKMAFSVVFKDRKPDLVVAGINHGSNASINTIYSGTMAAVFEGCAEGIPSIGFSVDNHDVEADFSHCSSFIEKITNDVLEKGLDKNICLNVNFPEDEIKGIKVCHQAKAYWNESFLERKDPMGFSYYWLTGQYNCLDENNRADHLAMKDGYCAITPMQVDLTAYKVIEDYKIRFE</sequence>
<dbReference type="InterPro" id="IPR036523">
    <property type="entry name" value="SurE-like_sf"/>
</dbReference>
<evidence type="ECO:0000256" key="2">
    <source>
        <dbReference type="ARBA" id="ARBA00022723"/>
    </source>
</evidence>
<accession>A0A644TSU7</accession>
<evidence type="ECO:0000259" key="4">
    <source>
        <dbReference type="Pfam" id="PF01975"/>
    </source>
</evidence>
<dbReference type="SUPFAM" id="SSF64167">
    <property type="entry name" value="SurE-like"/>
    <property type="match status" value="1"/>
</dbReference>
<dbReference type="Gene3D" id="3.40.1210.10">
    <property type="entry name" value="Survival protein SurE-like phosphatase/nucleotidase"/>
    <property type="match status" value="1"/>
</dbReference>
<dbReference type="NCBIfam" id="NF001492">
    <property type="entry name" value="PRK00346.2-2"/>
    <property type="match status" value="1"/>
</dbReference>
<comment type="caution">
    <text evidence="5">The sequence shown here is derived from an EMBL/GenBank/DDBJ whole genome shotgun (WGS) entry which is preliminary data.</text>
</comment>
<evidence type="ECO:0000256" key="1">
    <source>
        <dbReference type="ARBA" id="ARBA00011062"/>
    </source>
</evidence>
<keyword evidence="3 5" id="KW-0378">Hydrolase</keyword>
<evidence type="ECO:0000256" key="3">
    <source>
        <dbReference type="ARBA" id="ARBA00022801"/>
    </source>
</evidence>
<dbReference type="Pfam" id="PF01975">
    <property type="entry name" value="SurE"/>
    <property type="match status" value="1"/>
</dbReference>
<dbReference type="HAMAP" id="MF_00060">
    <property type="entry name" value="SurE"/>
    <property type="match status" value="1"/>
</dbReference>
<reference evidence="5" key="1">
    <citation type="submission" date="2019-08" db="EMBL/GenBank/DDBJ databases">
        <authorList>
            <person name="Kucharzyk K."/>
            <person name="Murdoch R.W."/>
            <person name="Higgins S."/>
            <person name="Loffler F."/>
        </authorList>
    </citation>
    <scope>NUCLEOTIDE SEQUENCE</scope>
</reference>
<name>A0A644TSU7_9ZZZZ</name>
<proteinExistence type="inferred from homology"/>
<comment type="similarity">
    <text evidence="1">Belongs to the SurE nucleotidase family.</text>
</comment>
<dbReference type="NCBIfam" id="TIGR00087">
    <property type="entry name" value="surE"/>
    <property type="match status" value="1"/>
</dbReference>
<dbReference type="PANTHER" id="PTHR30457:SF0">
    <property type="entry name" value="PHOSPHATASE, PUTATIVE (AFU_ORTHOLOGUE AFUA_4G01070)-RELATED"/>
    <property type="match status" value="1"/>
</dbReference>
<dbReference type="EC" id="3.1.3.5" evidence="5"/>
<evidence type="ECO:0000313" key="5">
    <source>
        <dbReference type="EMBL" id="MPL69970.1"/>
    </source>
</evidence>
<keyword evidence="2" id="KW-0479">Metal-binding</keyword>
<gene>
    <name evidence="5" type="primary">surE_5</name>
    <name evidence="5" type="ORF">SDC9_15721</name>
</gene>
<dbReference type="AlphaFoldDB" id="A0A644TSU7"/>
<organism evidence="5">
    <name type="scientific">bioreactor metagenome</name>
    <dbReference type="NCBI Taxonomy" id="1076179"/>
    <lineage>
        <taxon>unclassified sequences</taxon>
        <taxon>metagenomes</taxon>
        <taxon>ecological metagenomes</taxon>
    </lineage>
</organism>
<dbReference type="PANTHER" id="PTHR30457">
    <property type="entry name" value="5'-NUCLEOTIDASE SURE"/>
    <property type="match status" value="1"/>
</dbReference>
<dbReference type="InterPro" id="IPR002828">
    <property type="entry name" value="SurE-like_Pase/nucleotidase"/>
</dbReference>
<dbReference type="GO" id="GO:0046872">
    <property type="term" value="F:metal ion binding"/>
    <property type="evidence" value="ECO:0007669"/>
    <property type="project" value="UniProtKB-KW"/>
</dbReference>
<protein>
    <submittedName>
        <fullName evidence="5">5'-nucleotidase SurE</fullName>
        <ecNumber evidence="5">3.1.3.5</ecNumber>
    </submittedName>
</protein>